<dbReference type="InterPro" id="IPR004827">
    <property type="entry name" value="bZIP"/>
</dbReference>
<dbReference type="RefSeq" id="XP_008710760.1">
    <property type="nucleotide sequence ID" value="XM_008712538.1"/>
</dbReference>
<dbReference type="VEuPathDB" id="FungiDB:HMPREF1541_00231"/>
<feature type="domain" description="BZIP" evidence="2">
    <location>
        <begin position="137"/>
        <end position="152"/>
    </location>
</feature>
<dbReference type="GO" id="GO:0003700">
    <property type="term" value="F:DNA-binding transcription factor activity"/>
    <property type="evidence" value="ECO:0007669"/>
    <property type="project" value="InterPro"/>
</dbReference>
<dbReference type="eggNOG" id="ENOG502R0NX">
    <property type="taxonomic scope" value="Eukaryota"/>
</dbReference>
<dbReference type="AlphaFoldDB" id="W2SDD8"/>
<accession>W2SDD8</accession>
<dbReference type="PROSITE" id="PS00036">
    <property type="entry name" value="BZIP_BASIC"/>
    <property type="match status" value="1"/>
</dbReference>
<feature type="compositionally biased region" description="Low complexity" evidence="1">
    <location>
        <begin position="142"/>
        <end position="152"/>
    </location>
</feature>
<feature type="compositionally biased region" description="Basic residues" evidence="1">
    <location>
        <begin position="107"/>
        <end position="116"/>
    </location>
</feature>
<feature type="region of interest" description="Disordered" evidence="1">
    <location>
        <begin position="31"/>
        <end position="63"/>
    </location>
</feature>
<sequence>MSQLGPPLGLDERIDLLDRIEIDMQFIDPEELHFSLPSEQDPSQRSLGSYSSGASHGSADFDSTIFSDLTNKTMLDSSISYTDTKPALDLDAPDADDGTTKGYTPHRTSKSKRRTTKSSSSSSSSLKVKPRNGQHARELARNRQAAANYRAKQKNQLDALLERAREEERRMVKQRAMVYSLKDELWHLRNELLARQQIQLCGASGSNSDDLGVAHTTQQQQQQQQPPPFEVGALSSFT</sequence>
<gene>
    <name evidence="3" type="ORF">HMPREF1541_00231</name>
</gene>
<feature type="compositionally biased region" description="Low complexity" evidence="1">
    <location>
        <begin position="43"/>
        <end position="58"/>
    </location>
</feature>
<dbReference type="Proteomes" id="UP000030752">
    <property type="component" value="Unassembled WGS sequence"/>
</dbReference>
<dbReference type="InParanoid" id="W2SDD8"/>
<dbReference type="GeneID" id="19967570"/>
<dbReference type="STRING" id="1220924.W2SDD8"/>
<proteinExistence type="predicted"/>
<keyword evidence="4" id="KW-1185">Reference proteome</keyword>
<feature type="region of interest" description="Disordered" evidence="1">
    <location>
        <begin position="80"/>
        <end position="152"/>
    </location>
</feature>
<organism evidence="3 4">
    <name type="scientific">Cyphellophora europaea (strain CBS 101466)</name>
    <name type="common">Phialophora europaea</name>
    <dbReference type="NCBI Taxonomy" id="1220924"/>
    <lineage>
        <taxon>Eukaryota</taxon>
        <taxon>Fungi</taxon>
        <taxon>Dikarya</taxon>
        <taxon>Ascomycota</taxon>
        <taxon>Pezizomycotina</taxon>
        <taxon>Eurotiomycetes</taxon>
        <taxon>Chaetothyriomycetidae</taxon>
        <taxon>Chaetothyriales</taxon>
        <taxon>Cyphellophoraceae</taxon>
        <taxon>Cyphellophora</taxon>
    </lineage>
</organism>
<evidence type="ECO:0000313" key="3">
    <source>
        <dbReference type="EMBL" id="ETN46048.1"/>
    </source>
</evidence>
<feature type="region of interest" description="Disordered" evidence="1">
    <location>
        <begin position="204"/>
        <end position="238"/>
    </location>
</feature>
<evidence type="ECO:0000313" key="4">
    <source>
        <dbReference type="Proteomes" id="UP000030752"/>
    </source>
</evidence>
<evidence type="ECO:0000259" key="2">
    <source>
        <dbReference type="PROSITE" id="PS00036"/>
    </source>
</evidence>
<name>W2SDD8_CYPE1</name>
<dbReference type="HOGENOM" id="CLU_1165768_0_0_1"/>
<evidence type="ECO:0000256" key="1">
    <source>
        <dbReference type="SAM" id="MobiDB-lite"/>
    </source>
</evidence>
<protein>
    <recommendedName>
        <fullName evidence="2">BZIP domain-containing protein</fullName>
    </recommendedName>
</protein>
<dbReference type="EMBL" id="KB822711">
    <property type="protein sequence ID" value="ETN46048.1"/>
    <property type="molecule type" value="Genomic_DNA"/>
</dbReference>
<reference evidence="3 4" key="1">
    <citation type="submission" date="2013-03" db="EMBL/GenBank/DDBJ databases">
        <title>The Genome Sequence of Phialophora europaea CBS 101466.</title>
        <authorList>
            <consortium name="The Broad Institute Genomics Platform"/>
            <person name="Cuomo C."/>
            <person name="de Hoog S."/>
            <person name="Gorbushina A."/>
            <person name="Walker B."/>
            <person name="Young S.K."/>
            <person name="Zeng Q."/>
            <person name="Gargeya S."/>
            <person name="Fitzgerald M."/>
            <person name="Haas B."/>
            <person name="Abouelleil A."/>
            <person name="Allen A.W."/>
            <person name="Alvarado L."/>
            <person name="Arachchi H.M."/>
            <person name="Berlin A.M."/>
            <person name="Chapman S.B."/>
            <person name="Gainer-Dewar J."/>
            <person name="Goldberg J."/>
            <person name="Griggs A."/>
            <person name="Gujja S."/>
            <person name="Hansen M."/>
            <person name="Howarth C."/>
            <person name="Imamovic A."/>
            <person name="Ireland A."/>
            <person name="Larimer J."/>
            <person name="McCowan C."/>
            <person name="Murphy C."/>
            <person name="Pearson M."/>
            <person name="Poon T.W."/>
            <person name="Priest M."/>
            <person name="Roberts A."/>
            <person name="Saif S."/>
            <person name="Shea T."/>
            <person name="Sisk P."/>
            <person name="Sykes S."/>
            <person name="Wortman J."/>
            <person name="Nusbaum C."/>
            <person name="Birren B."/>
        </authorList>
    </citation>
    <scope>NUCLEOTIDE SEQUENCE [LARGE SCALE GENOMIC DNA]</scope>
    <source>
        <strain evidence="3 4">CBS 101466</strain>
    </source>
</reference>